<evidence type="ECO:0000256" key="5">
    <source>
        <dbReference type="ARBA" id="ARBA00022833"/>
    </source>
</evidence>
<evidence type="ECO:0000256" key="3">
    <source>
        <dbReference type="ARBA" id="ARBA00022723"/>
    </source>
</evidence>
<dbReference type="InterPro" id="IPR013088">
    <property type="entry name" value="Znf_NHR/GATA"/>
</dbReference>
<reference evidence="16" key="1">
    <citation type="submission" date="2016-11" db="UniProtKB">
        <authorList>
            <consortium name="WormBaseParasite"/>
        </authorList>
    </citation>
    <scope>IDENTIFICATION</scope>
</reference>
<dbReference type="Proteomes" id="UP000582659">
    <property type="component" value="Unassembled WGS sequence"/>
</dbReference>
<keyword evidence="4" id="KW-0863">Zinc-finger</keyword>
<evidence type="ECO:0000256" key="1">
    <source>
        <dbReference type="ARBA" id="ARBA00004123"/>
    </source>
</evidence>
<keyword evidence="6" id="KW-0805">Transcription regulation</keyword>
<dbReference type="CDD" id="cd06960">
    <property type="entry name" value="NR_DBD_HNF4A"/>
    <property type="match status" value="1"/>
</dbReference>
<keyword evidence="15" id="KW-1185">Reference proteome</keyword>
<evidence type="ECO:0000313" key="13">
    <source>
        <dbReference type="EMBL" id="CAG9117285.1"/>
    </source>
</evidence>
<feature type="domain" description="Nuclear receptor" evidence="11">
    <location>
        <begin position="28"/>
        <end position="103"/>
    </location>
</feature>
<keyword evidence="7" id="KW-0238">DNA-binding</keyword>
<dbReference type="SMART" id="SM00430">
    <property type="entry name" value="HOLI"/>
    <property type="match status" value="1"/>
</dbReference>
<dbReference type="PRINTS" id="PR00047">
    <property type="entry name" value="STROIDFINGER"/>
</dbReference>
<evidence type="ECO:0000256" key="10">
    <source>
        <dbReference type="ARBA" id="ARBA00023242"/>
    </source>
</evidence>
<dbReference type="SUPFAM" id="SSF48508">
    <property type="entry name" value="Nuclear receptor ligand-binding domain"/>
    <property type="match status" value="1"/>
</dbReference>
<dbReference type="EMBL" id="CAJFCV020000004">
    <property type="protein sequence ID" value="CAG9117285.1"/>
    <property type="molecule type" value="Genomic_DNA"/>
</dbReference>
<evidence type="ECO:0000256" key="2">
    <source>
        <dbReference type="ARBA" id="ARBA00005993"/>
    </source>
</evidence>
<dbReference type="GO" id="GO:0008270">
    <property type="term" value="F:zinc ion binding"/>
    <property type="evidence" value="ECO:0007669"/>
    <property type="project" value="UniProtKB-KW"/>
</dbReference>
<evidence type="ECO:0000313" key="14">
    <source>
        <dbReference type="Proteomes" id="UP000095284"/>
    </source>
</evidence>
<dbReference type="OrthoDB" id="10484976at2759"/>
<dbReference type="PANTHER" id="PTHR46011">
    <property type="entry name" value="NUCLEAR HORMONE RECEPTOR FAMILY MEMBER NHR-86-RELATED"/>
    <property type="match status" value="1"/>
</dbReference>
<keyword evidence="5" id="KW-0862">Zinc</keyword>
<comment type="subcellular location">
    <subcellularLocation>
        <location evidence="1">Nucleus</location>
    </subcellularLocation>
</comment>
<evidence type="ECO:0000256" key="4">
    <source>
        <dbReference type="ARBA" id="ARBA00022771"/>
    </source>
</evidence>
<evidence type="ECO:0000256" key="8">
    <source>
        <dbReference type="ARBA" id="ARBA00023163"/>
    </source>
</evidence>
<evidence type="ECO:0000256" key="7">
    <source>
        <dbReference type="ARBA" id="ARBA00023125"/>
    </source>
</evidence>
<organism evidence="14 16">
    <name type="scientific">Bursaphelenchus xylophilus</name>
    <name type="common">Pinewood nematode worm</name>
    <name type="synonym">Aphelenchoides xylophilus</name>
    <dbReference type="NCBI Taxonomy" id="6326"/>
    <lineage>
        <taxon>Eukaryota</taxon>
        <taxon>Metazoa</taxon>
        <taxon>Ecdysozoa</taxon>
        <taxon>Nematoda</taxon>
        <taxon>Chromadorea</taxon>
        <taxon>Rhabditida</taxon>
        <taxon>Tylenchina</taxon>
        <taxon>Tylenchomorpha</taxon>
        <taxon>Aphelenchoidea</taxon>
        <taxon>Aphelenchoididae</taxon>
        <taxon>Bursaphelenchus</taxon>
    </lineage>
</organism>
<name>A0A1I7S4P9_BURXY</name>
<gene>
    <name evidence="12" type="ORF">BXYJ_LOCUS9784</name>
</gene>
<dbReference type="Gene3D" id="1.10.565.10">
    <property type="entry name" value="Retinoid X Receptor"/>
    <property type="match status" value="1"/>
</dbReference>
<accession>A0A1I7S4P9</accession>
<dbReference type="Proteomes" id="UP000095284">
    <property type="component" value="Unplaced"/>
</dbReference>
<evidence type="ECO:0000256" key="6">
    <source>
        <dbReference type="ARBA" id="ARBA00023015"/>
    </source>
</evidence>
<dbReference type="Gene3D" id="3.30.50.10">
    <property type="entry name" value="Erythroid Transcription Factor GATA-1, subunit A"/>
    <property type="match status" value="1"/>
</dbReference>
<dbReference type="InterPro" id="IPR035500">
    <property type="entry name" value="NHR-like_dom_sf"/>
</dbReference>
<dbReference type="InterPro" id="IPR000536">
    <property type="entry name" value="Nucl_hrmn_rcpt_lig-bd"/>
</dbReference>
<dbReference type="PROSITE" id="PS51030">
    <property type="entry name" value="NUCLEAR_REC_DBD_2"/>
    <property type="match status" value="1"/>
</dbReference>
<evidence type="ECO:0000259" key="11">
    <source>
        <dbReference type="PROSITE" id="PS51030"/>
    </source>
</evidence>
<sequence length="383" mass="44038">MGMGRDSRSVSIDVVDIEQPSPSEPATDATCKICGISPASPHFGVVSCRPCAAFFRRTVVLKRRYHCNLEGCCNVHHEKRPMCACCRYQKTLEAGMSVQNIRFHSDKIGAPKKKSPRLQSIPPEPEPSTLLTEMTKGYRKFLKRTKELYYIVNPGALFEDKIEYKPATLPEHLIFDRSQLYYMRKMLEKHFHPFGEFSKKDRAKIFELFQPYFTRLNMAYLSVVCFPHIPKRVALFYGGYVDESAPVLLYAQDNAPEESARRFSPVLKKYVVMTEKLKELKADEAEIAAIAGVILWREANIHFNTNKFSDRIDQIIAEMSKYCMGKYSNHESRVGILLCLCRDLEELMIVIRACVVLGEIMNDYTIPYLHEDVFKLAETRTSQ</sequence>
<evidence type="ECO:0000313" key="12">
    <source>
        <dbReference type="EMBL" id="CAD5227239.1"/>
    </source>
</evidence>
<comment type="similarity">
    <text evidence="2">Belongs to the nuclear hormone receptor family.</text>
</comment>
<keyword evidence="8" id="KW-0804">Transcription</keyword>
<keyword evidence="9" id="KW-0675">Receptor</keyword>
<dbReference type="EMBL" id="CAJFDI010000004">
    <property type="protein sequence ID" value="CAD5227239.1"/>
    <property type="molecule type" value="Genomic_DNA"/>
</dbReference>
<dbReference type="GO" id="GO:0003700">
    <property type="term" value="F:DNA-binding transcription factor activity"/>
    <property type="evidence" value="ECO:0007669"/>
    <property type="project" value="InterPro"/>
</dbReference>
<reference evidence="13" key="2">
    <citation type="submission" date="2020-08" db="EMBL/GenBank/DDBJ databases">
        <authorList>
            <person name="Kikuchi T."/>
        </authorList>
    </citation>
    <scope>NUCLEOTIDE SEQUENCE</scope>
    <source>
        <strain evidence="12">Ka4C1</strain>
    </source>
</reference>
<dbReference type="Pfam" id="PF00104">
    <property type="entry name" value="Hormone_recep"/>
    <property type="match status" value="1"/>
</dbReference>
<dbReference type="AlphaFoldDB" id="A0A1I7S4P9"/>
<dbReference type="InterPro" id="IPR049636">
    <property type="entry name" value="HNF4-like_DBD"/>
</dbReference>
<dbReference type="Proteomes" id="UP000659654">
    <property type="component" value="Unassembled WGS sequence"/>
</dbReference>
<dbReference type="GO" id="GO:0005634">
    <property type="term" value="C:nucleus"/>
    <property type="evidence" value="ECO:0007669"/>
    <property type="project" value="UniProtKB-SubCell"/>
</dbReference>
<dbReference type="eggNOG" id="KOG3575">
    <property type="taxonomic scope" value="Eukaryota"/>
</dbReference>
<dbReference type="Pfam" id="PF00105">
    <property type="entry name" value="zf-C4"/>
    <property type="match status" value="1"/>
</dbReference>
<dbReference type="PANTHER" id="PTHR46011:SF6">
    <property type="entry name" value="HIGH ZINC ACTIVATED NUCLEAR RECEPTOR PROTEIN"/>
    <property type="match status" value="1"/>
</dbReference>
<keyword evidence="10" id="KW-0539">Nucleus</keyword>
<dbReference type="InterPro" id="IPR001628">
    <property type="entry name" value="Znf_hrmn_rcpt"/>
</dbReference>
<dbReference type="SMART" id="SM00399">
    <property type="entry name" value="ZnF_C4"/>
    <property type="match status" value="1"/>
</dbReference>
<keyword evidence="3" id="KW-0479">Metal-binding</keyword>
<proteinExistence type="inferred from homology"/>
<evidence type="ECO:0000313" key="16">
    <source>
        <dbReference type="WBParaSite" id="BXY_0798200.1"/>
    </source>
</evidence>
<evidence type="ECO:0000313" key="15">
    <source>
        <dbReference type="Proteomes" id="UP000659654"/>
    </source>
</evidence>
<dbReference type="SMR" id="A0A1I7S4P9"/>
<protein>
    <submittedName>
        <fullName evidence="12">(pine wood nematode) hypothetical protein</fullName>
    </submittedName>
    <submittedName>
        <fullName evidence="16">Nuclear receptor domain-containing protein</fullName>
    </submittedName>
</protein>
<dbReference type="GO" id="GO:0000978">
    <property type="term" value="F:RNA polymerase II cis-regulatory region sequence-specific DNA binding"/>
    <property type="evidence" value="ECO:0007669"/>
    <property type="project" value="InterPro"/>
</dbReference>
<evidence type="ECO:0000256" key="9">
    <source>
        <dbReference type="ARBA" id="ARBA00023170"/>
    </source>
</evidence>
<dbReference type="SUPFAM" id="SSF57716">
    <property type="entry name" value="Glucocorticoid receptor-like (DNA-binding domain)"/>
    <property type="match status" value="1"/>
</dbReference>
<dbReference type="WBParaSite" id="BXY_0798200.1">
    <property type="protein sequence ID" value="BXY_0798200.1"/>
    <property type="gene ID" value="BXY_0798200"/>
</dbReference>